<dbReference type="InterPro" id="IPR015422">
    <property type="entry name" value="PyrdxlP-dep_Trfase_small"/>
</dbReference>
<dbReference type="Pfam" id="PF01053">
    <property type="entry name" value="Cys_Met_Meta_PP"/>
    <property type="match status" value="1"/>
</dbReference>
<protein>
    <submittedName>
        <fullName evidence="5">Aminotransferase class I/II-fold pyridoxal phosphate-dependent enzyme</fullName>
    </submittedName>
</protein>
<comment type="cofactor">
    <cofactor evidence="1 4">
        <name>pyridoxal 5'-phosphate</name>
        <dbReference type="ChEBI" id="CHEBI:597326"/>
    </cofactor>
</comment>
<feature type="modified residue" description="N6-(pyridoxal phosphate)lysine" evidence="3">
    <location>
        <position position="207"/>
    </location>
</feature>
<dbReference type="InterPro" id="IPR000277">
    <property type="entry name" value="Cys/Met-Metab_PyrdxlP-dep_enz"/>
</dbReference>
<dbReference type="GO" id="GO:0019346">
    <property type="term" value="P:transsulfuration"/>
    <property type="evidence" value="ECO:0007669"/>
    <property type="project" value="InterPro"/>
</dbReference>
<dbReference type="RefSeq" id="WP_194738684.1">
    <property type="nucleotide sequence ID" value="NZ_JADKYY010000003.1"/>
</dbReference>
<keyword evidence="2 3" id="KW-0663">Pyridoxal phosphate</keyword>
<accession>A0A931E4Z2</accession>
<dbReference type="Gene3D" id="3.90.1150.10">
    <property type="entry name" value="Aspartate Aminotransferase, domain 1"/>
    <property type="match status" value="1"/>
</dbReference>
<evidence type="ECO:0000256" key="3">
    <source>
        <dbReference type="PIRSR" id="PIRSR001434-2"/>
    </source>
</evidence>
<dbReference type="InterPro" id="IPR015421">
    <property type="entry name" value="PyrdxlP-dep_Trfase_major"/>
</dbReference>
<comment type="caution">
    <text evidence="5">The sequence shown here is derived from an EMBL/GenBank/DDBJ whole genome shotgun (WGS) entry which is preliminary data.</text>
</comment>
<keyword evidence="6" id="KW-1185">Reference proteome</keyword>
<proteinExistence type="inferred from homology"/>
<evidence type="ECO:0000313" key="5">
    <source>
        <dbReference type="EMBL" id="MBF5026750.1"/>
    </source>
</evidence>
<dbReference type="GO" id="GO:0005737">
    <property type="term" value="C:cytoplasm"/>
    <property type="evidence" value="ECO:0007669"/>
    <property type="project" value="TreeGrafter"/>
</dbReference>
<dbReference type="PANTHER" id="PTHR11808">
    <property type="entry name" value="TRANS-SULFURATION ENZYME FAMILY MEMBER"/>
    <property type="match status" value="1"/>
</dbReference>
<dbReference type="FunFam" id="3.40.640.10:FF:000046">
    <property type="entry name" value="Cystathionine gamma-lyase"/>
    <property type="match status" value="1"/>
</dbReference>
<keyword evidence="5" id="KW-0032">Aminotransferase</keyword>
<name>A0A931E4Z2_9FLAO</name>
<dbReference type="GO" id="GO:0030170">
    <property type="term" value="F:pyridoxal phosphate binding"/>
    <property type="evidence" value="ECO:0007669"/>
    <property type="project" value="InterPro"/>
</dbReference>
<evidence type="ECO:0000256" key="1">
    <source>
        <dbReference type="ARBA" id="ARBA00001933"/>
    </source>
</evidence>
<gene>
    <name evidence="5" type="ORF">IC612_02930</name>
</gene>
<reference evidence="5" key="1">
    <citation type="submission" date="2020-11" db="EMBL/GenBank/DDBJ databases">
        <title>Genome seq and assembly of Planobacterium sp.</title>
        <authorList>
            <person name="Chhetri G."/>
        </authorList>
    </citation>
    <scope>NUCLEOTIDE SEQUENCE</scope>
    <source>
        <strain evidence="5">GCR5</strain>
    </source>
</reference>
<dbReference type="Gene3D" id="3.40.640.10">
    <property type="entry name" value="Type I PLP-dependent aspartate aminotransferase-like (Major domain)"/>
    <property type="match status" value="1"/>
</dbReference>
<dbReference type="GO" id="GO:0009086">
    <property type="term" value="P:methionine biosynthetic process"/>
    <property type="evidence" value="ECO:0007669"/>
    <property type="project" value="UniProtKB-ARBA"/>
</dbReference>
<comment type="similarity">
    <text evidence="4">Belongs to the trans-sulfuration enzymes family.</text>
</comment>
<dbReference type="Proteomes" id="UP000694480">
    <property type="component" value="Unassembled WGS sequence"/>
</dbReference>
<keyword evidence="5" id="KW-0808">Transferase</keyword>
<dbReference type="GO" id="GO:0016846">
    <property type="term" value="F:carbon-sulfur lyase activity"/>
    <property type="evidence" value="ECO:0007669"/>
    <property type="project" value="TreeGrafter"/>
</dbReference>
<dbReference type="FunFam" id="3.90.1150.10:FF:000033">
    <property type="entry name" value="Cystathionine gamma-synthase"/>
    <property type="match status" value="1"/>
</dbReference>
<sequence>MSTFKHLQTLAVRTQAPRSSFMEHSTALHLTSSFLFENAEDMRSSFNEEKEKTIYSRYTNPTVDEFTSKMVLLEGAEAGYSFSSGMAAIYNTLAALLKSGDHVLCCHSVFGATLSLLNKYFVKFGVESSYFRVQQQGDLSGYLRPTTKILFIETPTNPGVEILDIAMMARFAKKHGLILIVDNCFATPVLQRPLQLGADLVVHSATKLIDGQGRVLGGVVVGKSALVEEIYQFARISGSCLSPFNAWVLSKSLETLYVRVEKHSENALEVARFLEEHSQVEMVRYPFLTSHPQYSMAREQMVLGGSIVAFSLNAGTHSAQGLIDALEMLSISANLGDTRSIITHPASSTHSKLTPSQRADAGIKENMLRLSVGLEHPEDIIEDLRKAMEKITK</sequence>
<organism evidence="5 6">
    <name type="scientific">Planobacterium oryzisoli</name>
    <dbReference type="NCBI Taxonomy" id="2771435"/>
    <lineage>
        <taxon>Bacteria</taxon>
        <taxon>Pseudomonadati</taxon>
        <taxon>Bacteroidota</taxon>
        <taxon>Flavobacteriia</taxon>
        <taxon>Flavobacteriales</taxon>
        <taxon>Weeksellaceae</taxon>
        <taxon>Chryseobacterium group</taxon>
        <taxon>Chryseobacterium</taxon>
    </lineage>
</organism>
<dbReference type="PIRSF" id="PIRSF001434">
    <property type="entry name" value="CGS"/>
    <property type="match status" value="1"/>
</dbReference>
<dbReference type="InterPro" id="IPR015424">
    <property type="entry name" value="PyrdxlP-dep_Trfase"/>
</dbReference>
<evidence type="ECO:0000313" key="6">
    <source>
        <dbReference type="Proteomes" id="UP000694480"/>
    </source>
</evidence>
<dbReference type="PANTHER" id="PTHR11808:SF80">
    <property type="entry name" value="CYSTATHIONINE GAMMA-LYASE"/>
    <property type="match status" value="1"/>
</dbReference>
<dbReference type="AlphaFoldDB" id="A0A931E4Z2"/>
<dbReference type="SUPFAM" id="SSF53383">
    <property type="entry name" value="PLP-dependent transferases"/>
    <property type="match status" value="1"/>
</dbReference>
<evidence type="ECO:0000256" key="2">
    <source>
        <dbReference type="ARBA" id="ARBA00022898"/>
    </source>
</evidence>
<dbReference type="CDD" id="cd00614">
    <property type="entry name" value="CGS_like"/>
    <property type="match status" value="1"/>
</dbReference>
<evidence type="ECO:0000256" key="4">
    <source>
        <dbReference type="RuleBase" id="RU362118"/>
    </source>
</evidence>
<dbReference type="EMBL" id="JADKYY010000003">
    <property type="protein sequence ID" value="MBF5026750.1"/>
    <property type="molecule type" value="Genomic_DNA"/>
</dbReference>
<dbReference type="GO" id="GO:0008483">
    <property type="term" value="F:transaminase activity"/>
    <property type="evidence" value="ECO:0007669"/>
    <property type="project" value="UniProtKB-KW"/>
</dbReference>